<dbReference type="EMBL" id="CAJNNV010014569">
    <property type="protein sequence ID" value="CAE8602707.1"/>
    <property type="molecule type" value="Genomic_DNA"/>
</dbReference>
<gene>
    <name evidence="1" type="ORF">PGLA1383_LOCUS20945</name>
</gene>
<accession>A0A813EUK6</accession>
<protein>
    <submittedName>
        <fullName evidence="1">Uncharacterized protein</fullName>
    </submittedName>
</protein>
<organism evidence="1 2">
    <name type="scientific">Polarella glacialis</name>
    <name type="common">Dinoflagellate</name>
    <dbReference type="NCBI Taxonomy" id="89957"/>
    <lineage>
        <taxon>Eukaryota</taxon>
        <taxon>Sar</taxon>
        <taxon>Alveolata</taxon>
        <taxon>Dinophyceae</taxon>
        <taxon>Suessiales</taxon>
        <taxon>Suessiaceae</taxon>
        <taxon>Polarella</taxon>
    </lineage>
</organism>
<name>A0A813EUK6_POLGL</name>
<sequence length="204" mass="22192">VIRFTTDPKLANSKVHLIDCKLPCFLYVSGNAFVQGSPEADTALQVLAASDRPSASSDRPSIKPLMEGQELEQTLSDGESQVFRYHIRRNDTAALFSVSRTVGGTSFQVSSSYDFPDDPEYTTQMADAIVLLEPSSKPFRAAVLEAADNPEKTPALYIRVVAKAGPPSTFAVSAKAEACRLAEMNYYWSKLMIDGITAMVMING</sequence>
<dbReference type="Proteomes" id="UP000654075">
    <property type="component" value="Unassembled WGS sequence"/>
</dbReference>
<evidence type="ECO:0000313" key="1">
    <source>
        <dbReference type="EMBL" id="CAE8602707.1"/>
    </source>
</evidence>
<reference evidence="1" key="1">
    <citation type="submission" date="2021-02" db="EMBL/GenBank/DDBJ databases">
        <authorList>
            <person name="Dougan E. K."/>
            <person name="Rhodes N."/>
            <person name="Thang M."/>
            <person name="Chan C."/>
        </authorList>
    </citation>
    <scope>NUCLEOTIDE SEQUENCE</scope>
</reference>
<evidence type="ECO:0000313" key="2">
    <source>
        <dbReference type="Proteomes" id="UP000654075"/>
    </source>
</evidence>
<feature type="non-terminal residue" evidence="1">
    <location>
        <position position="1"/>
    </location>
</feature>
<comment type="caution">
    <text evidence="1">The sequence shown here is derived from an EMBL/GenBank/DDBJ whole genome shotgun (WGS) entry which is preliminary data.</text>
</comment>
<proteinExistence type="predicted"/>
<dbReference type="AlphaFoldDB" id="A0A813EUK6"/>
<keyword evidence="2" id="KW-1185">Reference proteome</keyword>